<organism evidence="2 3">
    <name type="scientific">Enterococcus plantarum</name>
    <dbReference type="NCBI Taxonomy" id="1077675"/>
    <lineage>
        <taxon>Bacteria</taxon>
        <taxon>Bacillati</taxon>
        <taxon>Bacillota</taxon>
        <taxon>Bacilli</taxon>
        <taxon>Lactobacillales</taxon>
        <taxon>Enterococcaceae</taxon>
        <taxon>Enterococcus</taxon>
    </lineage>
</organism>
<proteinExistence type="predicted"/>
<feature type="transmembrane region" description="Helical" evidence="1">
    <location>
        <begin position="469"/>
        <end position="487"/>
    </location>
</feature>
<reference evidence="2 3" key="1">
    <citation type="submission" date="2017-11" db="EMBL/GenBank/DDBJ databases">
        <title>Draft genome sequence of Enterococcus plantarum TRW2 strain isolated from lettuce.</title>
        <authorList>
            <person name="Kim E.B."/>
            <person name="Marco M.L."/>
            <person name="Williams T.R."/>
            <person name="You I.H."/>
        </authorList>
    </citation>
    <scope>NUCLEOTIDE SEQUENCE [LARGE SCALE GENOMIC DNA]</scope>
    <source>
        <strain evidence="2 3">TRW2</strain>
    </source>
</reference>
<sequence length="520" mass="60263">MKKYLNYIYTFFLAASIFTMLWAIFTTIFSPRIGEIFSLFRNVHSTKTIILINSSCFVFTLLLYPVIARFLAKETKKWVLSNKFTFIFFTIELTIYFISLLLFIKFIGFKQAVDDAAITLKFLDQLSLGEKWGYNYMYSNPQNLLLMYIFSAIRTFFGPNYSSIIIVFSLMHIITILLTFLSLKNLKVSNLVSLVAIQILVFAIQITLHVPVAYTDILSLFFMSVTLFFFTSYLKTANEGTNKFSYLYIILTSIFCVLGFISKGTVLILVIALSLFLLLYNNGKRRVIGLVPFIFLFFGHFLWGQFIDSQNLFPDKNYGQPNTHYIMMGLHNTPIPDDLPNENKAKWTVGAYDSSEQRFTWDMFLDKKMSKEKIQVEHIKVIKQRLKAMNLIQLIQALNNKVSVTWGSGDLKSSFEVFLGTGKNQEKMWVFQNNFSGLIVYSIMMVIQYLIYLGIIFSAIKFFKVINPFIFFSSIYITGYFVFLLIWESSPRYSMGIFIPAILAIGLLFQKSEEKHKKIV</sequence>
<evidence type="ECO:0000256" key="1">
    <source>
        <dbReference type="SAM" id="Phobius"/>
    </source>
</evidence>
<dbReference type="AlphaFoldDB" id="A0A2W3YQS6"/>
<feature type="transmembrane region" description="Helical" evidence="1">
    <location>
        <begin position="189"/>
        <end position="210"/>
    </location>
</feature>
<feature type="transmembrane region" description="Helical" evidence="1">
    <location>
        <begin position="49"/>
        <end position="72"/>
    </location>
</feature>
<evidence type="ECO:0000313" key="2">
    <source>
        <dbReference type="EMBL" id="PZL70286.1"/>
    </source>
</evidence>
<gene>
    <name evidence="2" type="ORF">CI088_15595</name>
</gene>
<name>A0A2W3YQS6_9ENTE</name>
<feature type="transmembrane region" description="Helical" evidence="1">
    <location>
        <begin position="7"/>
        <end position="29"/>
    </location>
</feature>
<feature type="transmembrane region" description="Helical" evidence="1">
    <location>
        <begin position="84"/>
        <end position="104"/>
    </location>
</feature>
<keyword evidence="3" id="KW-1185">Reference proteome</keyword>
<evidence type="ECO:0000313" key="3">
    <source>
        <dbReference type="Proteomes" id="UP000249828"/>
    </source>
</evidence>
<accession>A0A2W3YQS6</accession>
<keyword evidence="1" id="KW-0812">Transmembrane</keyword>
<feature type="transmembrane region" description="Helical" evidence="1">
    <location>
        <begin position="438"/>
        <end position="457"/>
    </location>
</feature>
<feature type="transmembrane region" description="Helical" evidence="1">
    <location>
        <begin position="164"/>
        <end position="183"/>
    </location>
</feature>
<feature type="transmembrane region" description="Helical" evidence="1">
    <location>
        <begin position="493"/>
        <end position="509"/>
    </location>
</feature>
<feature type="transmembrane region" description="Helical" evidence="1">
    <location>
        <begin position="287"/>
        <end position="307"/>
    </location>
</feature>
<dbReference type="Proteomes" id="UP000249828">
    <property type="component" value="Unassembled WGS sequence"/>
</dbReference>
<comment type="caution">
    <text evidence="2">The sequence shown here is derived from an EMBL/GenBank/DDBJ whole genome shotgun (WGS) entry which is preliminary data.</text>
</comment>
<protein>
    <submittedName>
        <fullName evidence="2">Uncharacterized protein</fullName>
    </submittedName>
</protein>
<feature type="transmembrane region" description="Helical" evidence="1">
    <location>
        <begin position="217"/>
        <end position="235"/>
    </location>
</feature>
<feature type="transmembrane region" description="Helical" evidence="1">
    <location>
        <begin position="247"/>
        <end position="280"/>
    </location>
</feature>
<dbReference type="STRING" id="1077675.BCR22_13785"/>
<keyword evidence="1" id="KW-0472">Membrane</keyword>
<dbReference type="EMBL" id="PIEU01000116">
    <property type="protein sequence ID" value="PZL70286.1"/>
    <property type="molecule type" value="Genomic_DNA"/>
</dbReference>
<dbReference type="RefSeq" id="WP_111248835.1">
    <property type="nucleotide sequence ID" value="NZ_PIEU01000116.1"/>
</dbReference>
<keyword evidence="1" id="KW-1133">Transmembrane helix</keyword>